<keyword evidence="12" id="KW-0966">Cell projection</keyword>
<dbReference type="SUPFAM" id="SSF101801">
    <property type="entry name" value="Surface presentation of antigens (SPOA)"/>
    <property type="match status" value="1"/>
</dbReference>
<comment type="function">
    <text evidence="10">FliM is one of three proteins (FliG, FliN, FliM) that forms the rotor-mounted switch complex (C ring), located at the base of the basal body. This complex interacts with the CheY and CheZ chemotaxis proteins, in addition to contacting components of the motor that determine the direction of flagellar rotation.</text>
</comment>
<dbReference type="PANTHER" id="PTHR30034:SF6">
    <property type="entry name" value="YOP PROTEINS TRANSLOCATION PROTEIN Q"/>
    <property type="match status" value="1"/>
</dbReference>
<keyword evidence="13" id="KW-1185">Reference proteome</keyword>
<evidence type="ECO:0000313" key="13">
    <source>
        <dbReference type="Proteomes" id="UP000663923"/>
    </source>
</evidence>
<evidence type="ECO:0000313" key="12">
    <source>
        <dbReference type="EMBL" id="QTD55459.1"/>
    </source>
</evidence>
<evidence type="ECO:0000256" key="5">
    <source>
        <dbReference type="ARBA" id="ARBA00022475"/>
    </source>
</evidence>
<keyword evidence="5" id="KW-1003">Cell membrane</keyword>
<evidence type="ECO:0000256" key="3">
    <source>
        <dbReference type="ARBA" id="ARBA00011049"/>
    </source>
</evidence>
<accession>A0ABX7T1L8</accession>
<dbReference type="InterPro" id="IPR028976">
    <property type="entry name" value="CheC-like_sf"/>
</dbReference>
<organism evidence="12 13">
    <name type="scientific">Parasphingorhabdus cellanae</name>
    <dbReference type="NCBI Taxonomy" id="2806553"/>
    <lineage>
        <taxon>Bacteria</taxon>
        <taxon>Pseudomonadati</taxon>
        <taxon>Pseudomonadota</taxon>
        <taxon>Alphaproteobacteria</taxon>
        <taxon>Sphingomonadales</taxon>
        <taxon>Sphingomonadaceae</taxon>
        <taxon>Parasphingorhabdus</taxon>
    </lineage>
</organism>
<evidence type="ECO:0000256" key="2">
    <source>
        <dbReference type="ARBA" id="ARBA00004202"/>
    </source>
</evidence>
<dbReference type="Pfam" id="PF01052">
    <property type="entry name" value="FliMN_C"/>
    <property type="match status" value="1"/>
</dbReference>
<reference evidence="12 13" key="1">
    <citation type="submission" date="2021-03" db="EMBL/GenBank/DDBJ databases">
        <title>Complete genome of Parasphingorhabdus_sp.JHSY0214.</title>
        <authorList>
            <person name="Yoo J.H."/>
            <person name="Bae J.W."/>
        </authorList>
    </citation>
    <scope>NUCLEOTIDE SEQUENCE [LARGE SCALE GENOMIC DNA]</scope>
    <source>
        <strain evidence="12 13">JHSY0214</strain>
    </source>
</reference>
<evidence type="ECO:0000256" key="6">
    <source>
        <dbReference type="ARBA" id="ARBA00022500"/>
    </source>
</evidence>
<evidence type="ECO:0000256" key="10">
    <source>
        <dbReference type="ARBA" id="ARBA00025044"/>
    </source>
</evidence>
<keyword evidence="8" id="KW-0472">Membrane</keyword>
<evidence type="ECO:0000259" key="11">
    <source>
        <dbReference type="Pfam" id="PF01052"/>
    </source>
</evidence>
<dbReference type="Gene3D" id="2.30.330.10">
    <property type="entry name" value="SpoA-like"/>
    <property type="match status" value="1"/>
</dbReference>
<protein>
    <recommendedName>
        <fullName evidence="4">Flagellar motor switch protein FliM</fullName>
    </recommendedName>
</protein>
<proteinExistence type="inferred from homology"/>
<dbReference type="EMBL" id="CP071794">
    <property type="protein sequence ID" value="QTD55459.1"/>
    <property type="molecule type" value="Genomic_DNA"/>
</dbReference>
<evidence type="ECO:0000256" key="7">
    <source>
        <dbReference type="ARBA" id="ARBA00022779"/>
    </source>
</evidence>
<dbReference type="Gene3D" id="3.40.1550.10">
    <property type="entry name" value="CheC-like"/>
    <property type="match status" value="1"/>
</dbReference>
<keyword evidence="12" id="KW-0282">Flagellum</keyword>
<dbReference type="RefSeq" id="WP_207987297.1">
    <property type="nucleotide sequence ID" value="NZ_CP071794.1"/>
</dbReference>
<evidence type="ECO:0000256" key="9">
    <source>
        <dbReference type="ARBA" id="ARBA00023143"/>
    </source>
</evidence>
<evidence type="ECO:0000256" key="1">
    <source>
        <dbReference type="ARBA" id="ARBA00004117"/>
    </source>
</evidence>
<sequence>MSNPSPDAMQSTGADTQRAQAAVEHSLLKKSGPDDTLLTVYHKVEKKLAGQLKRRLTDIIGCELAVEMASSDTLAYLDWYAAQETDAVYLRYHFGVSTTPIWVRISRLFLTASVDCFFGGNFDGETCTKGNLTRSEKGMIARLAAAIGDGLTDGWSAVLETKVRFVGFVHDKGDIEMDLDDPNILVGSARVALSGHAIEAIDFIQSIDGLAEIEPQLNRPLSHEISVIDPVWQSALKDSLDQVYMPVRSVLARPTMELSQLSRMAVGDILPVSPTDNVPLIIGDRVFAHGCIGEQNGGVAFKIKHFL</sequence>
<keyword evidence="6" id="KW-0145">Chemotaxis</keyword>
<keyword evidence="12" id="KW-0969">Cilium</keyword>
<evidence type="ECO:0000256" key="8">
    <source>
        <dbReference type="ARBA" id="ARBA00023136"/>
    </source>
</evidence>
<dbReference type="PANTHER" id="PTHR30034">
    <property type="entry name" value="FLAGELLAR MOTOR SWITCH PROTEIN FLIM"/>
    <property type="match status" value="1"/>
</dbReference>
<name>A0ABX7T1L8_9SPHN</name>
<evidence type="ECO:0000256" key="4">
    <source>
        <dbReference type="ARBA" id="ARBA00021898"/>
    </source>
</evidence>
<dbReference type="InterPro" id="IPR036429">
    <property type="entry name" value="SpoA-like_sf"/>
</dbReference>
<feature type="domain" description="Flagellar motor switch protein FliN-like C-terminal" evidence="11">
    <location>
        <begin position="239"/>
        <end position="306"/>
    </location>
</feature>
<comment type="subcellular location">
    <subcellularLocation>
        <location evidence="1">Bacterial flagellum basal body</location>
    </subcellularLocation>
    <subcellularLocation>
        <location evidence="2">Cell membrane</location>
        <topology evidence="2">Peripheral membrane protein</topology>
    </subcellularLocation>
</comment>
<dbReference type="Proteomes" id="UP000663923">
    <property type="component" value="Chromosome"/>
</dbReference>
<comment type="similarity">
    <text evidence="3">Belongs to the FliM family.</text>
</comment>
<dbReference type="InterPro" id="IPR001543">
    <property type="entry name" value="FliN-like_C"/>
</dbReference>
<gene>
    <name evidence="12" type="ORF">J4G78_14795</name>
</gene>
<keyword evidence="9" id="KW-0975">Bacterial flagellum</keyword>
<keyword evidence="7" id="KW-0283">Flagellar rotation</keyword>